<dbReference type="EMBL" id="CP109441">
    <property type="protein sequence ID" value="WUV45002.1"/>
    <property type="molecule type" value="Genomic_DNA"/>
</dbReference>
<sequence length="108" mass="11851">MPADLVTAMVVAAAVMFFLWLVFYALPYLLGSDTVPDDAIPATDILERVASGTSRIHPAPPGGYTVEEAGYVLQEHLECSREICDAKNVAYWIRVDAGKLRPTREAVR</sequence>
<evidence type="ECO:0000256" key="1">
    <source>
        <dbReference type="SAM" id="Phobius"/>
    </source>
</evidence>
<keyword evidence="1" id="KW-1133">Transmembrane helix</keyword>
<dbReference type="RefSeq" id="WP_329408276.1">
    <property type="nucleotide sequence ID" value="NZ_CP109441.1"/>
</dbReference>
<accession>A0ABZ1YP14</accession>
<evidence type="ECO:0000313" key="2">
    <source>
        <dbReference type="EMBL" id="WUV45002.1"/>
    </source>
</evidence>
<keyword evidence="1" id="KW-0472">Membrane</keyword>
<proteinExistence type="predicted"/>
<keyword evidence="3" id="KW-1185">Reference proteome</keyword>
<dbReference type="Proteomes" id="UP001432062">
    <property type="component" value="Chromosome"/>
</dbReference>
<name>A0ABZ1YP14_9NOCA</name>
<reference evidence="2" key="1">
    <citation type="submission" date="2022-10" db="EMBL/GenBank/DDBJ databases">
        <title>The complete genomes of actinobacterial strains from the NBC collection.</title>
        <authorList>
            <person name="Joergensen T.S."/>
            <person name="Alvarez Arevalo M."/>
            <person name="Sterndorff E.B."/>
            <person name="Faurdal D."/>
            <person name="Vuksanovic O."/>
            <person name="Mourched A.-S."/>
            <person name="Charusanti P."/>
            <person name="Shaw S."/>
            <person name="Blin K."/>
            <person name="Weber T."/>
        </authorList>
    </citation>
    <scope>NUCLEOTIDE SEQUENCE</scope>
    <source>
        <strain evidence="2">NBC_01482</strain>
    </source>
</reference>
<protein>
    <submittedName>
        <fullName evidence="2">Uncharacterized protein</fullName>
    </submittedName>
</protein>
<organism evidence="2 3">
    <name type="scientific">Nocardia vinacea</name>
    <dbReference type="NCBI Taxonomy" id="96468"/>
    <lineage>
        <taxon>Bacteria</taxon>
        <taxon>Bacillati</taxon>
        <taxon>Actinomycetota</taxon>
        <taxon>Actinomycetes</taxon>
        <taxon>Mycobacteriales</taxon>
        <taxon>Nocardiaceae</taxon>
        <taxon>Nocardia</taxon>
    </lineage>
</organism>
<gene>
    <name evidence="2" type="ORF">OG563_38700</name>
</gene>
<keyword evidence="1" id="KW-0812">Transmembrane</keyword>
<evidence type="ECO:0000313" key="3">
    <source>
        <dbReference type="Proteomes" id="UP001432062"/>
    </source>
</evidence>
<feature type="transmembrane region" description="Helical" evidence="1">
    <location>
        <begin position="6"/>
        <end position="26"/>
    </location>
</feature>